<feature type="compositionally biased region" description="Basic residues" evidence="1">
    <location>
        <begin position="109"/>
        <end position="121"/>
    </location>
</feature>
<dbReference type="Proteomes" id="UP001157418">
    <property type="component" value="Unassembled WGS sequence"/>
</dbReference>
<dbReference type="AlphaFoldDB" id="A0AAU9MIG0"/>
<accession>A0AAU9MIG0</accession>
<gene>
    <name evidence="2" type="ORF">LVIROSA_LOCUS14675</name>
</gene>
<reference evidence="2 3" key="1">
    <citation type="submission" date="2022-01" db="EMBL/GenBank/DDBJ databases">
        <authorList>
            <person name="Xiong W."/>
            <person name="Schranz E."/>
        </authorList>
    </citation>
    <scope>NUCLEOTIDE SEQUENCE [LARGE SCALE GENOMIC DNA]</scope>
</reference>
<keyword evidence="3" id="KW-1185">Reference proteome</keyword>
<feature type="region of interest" description="Disordered" evidence="1">
    <location>
        <begin position="27"/>
        <end position="83"/>
    </location>
</feature>
<dbReference type="EMBL" id="CAKMRJ010002223">
    <property type="protein sequence ID" value="CAH1427688.1"/>
    <property type="molecule type" value="Genomic_DNA"/>
</dbReference>
<proteinExistence type="predicted"/>
<evidence type="ECO:0000313" key="2">
    <source>
        <dbReference type="EMBL" id="CAH1427688.1"/>
    </source>
</evidence>
<evidence type="ECO:0000313" key="3">
    <source>
        <dbReference type="Proteomes" id="UP001157418"/>
    </source>
</evidence>
<feature type="compositionally biased region" description="Polar residues" evidence="1">
    <location>
        <begin position="130"/>
        <end position="142"/>
    </location>
</feature>
<comment type="caution">
    <text evidence="2">The sequence shown here is derived from an EMBL/GenBank/DDBJ whole genome shotgun (WGS) entry which is preliminary data.</text>
</comment>
<organism evidence="2 3">
    <name type="scientific">Lactuca virosa</name>
    <dbReference type="NCBI Taxonomy" id="75947"/>
    <lineage>
        <taxon>Eukaryota</taxon>
        <taxon>Viridiplantae</taxon>
        <taxon>Streptophyta</taxon>
        <taxon>Embryophyta</taxon>
        <taxon>Tracheophyta</taxon>
        <taxon>Spermatophyta</taxon>
        <taxon>Magnoliopsida</taxon>
        <taxon>eudicotyledons</taxon>
        <taxon>Gunneridae</taxon>
        <taxon>Pentapetalae</taxon>
        <taxon>asterids</taxon>
        <taxon>campanulids</taxon>
        <taxon>Asterales</taxon>
        <taxon>Asteraceae</taxon>
        <taxon>Cichorioideae</taxon>
        <taxon>Cichorieae</taxon>
        <taxon>Lactucinae</taxon>
        <taxon>Lactuca</taxon>
    </lineage>
</organism>
<feature type="region of interest" description="Disordered" evidence="1">
    <location>
        <begin position="109"/>
        <end position="147"/>
    </location>
</feature>
<feature type="compositionally biased region" description="Basic and acidic residues" evidence="1">
    <location>
        <begin position="44"/>
        <end position="80"/>
    </location>
</feature>
<evidence type="ECO:0000256" key="1">
    <source>
        <dbReference type="SAM" id="MobiDB-lite"/>
    </source>
</evidence>
<protein>
    <submittedName>
        <fullName evidence="2">Uncharacterized protein</fullName>
    </submittedName>
</protein>
<sequence length="225" mass="25442">MLKRVETTNSVLVEYWKTINLDVATGKLLSKEEVGPSKKPKRSKKDEKATLEKPVHETQKSPEKHVHESKLSPKKPEKPEVNVSTVVIKPVEPVDDTLVKEKIPSKSGVFRRLKKRTRGSRKSSDGLFKSSPSNVRKPQLSHQGVIFREVPAPVSPLSKKRRAEDVAKHILKKKKRQQKLVIQEESFEEEIVPETPESIIFQSLSTPEKTTIIPPKVSLSHTEEG</sequence>
<name>A0AAU9MIG0_9ASTR</name>